<evidence type="ECO:0000256" key="1">
    <source>
        <dbReference type="ARBA" id="ARBA00004477"/>
    </source>
</evidence>
<name>A0A1D2VJT5_9ASCO</name>
<dbReference type="GO" id="GO:0005789">
    <property type="term" value="C:endoplasmic reticulum membrane"/>
    <property type="evidence" value="ECO:0007669"/>
    <property type="project" value="UniProtKB-SubCell"/>
</dbReference>
<dbReference type="PANTHER" id="PTHR15301">
    <property type="entry name" value="INSULIN-INDUCED GENE 1"/>
    <property type="match status" value="1"/>
</dbReference>
<reference evidence="9" key="1">
    <citation type="submission" date="2016-05" db="EMBL/GenBank/DDBJ databases">
        <title>Comparative genomics of biotechnologically important yeasts.</title>
        <authorList>
            <consortium name="DOE Joint Genome Institute"/>
            <person name="Riley R."/>
            <person name="Haridas S."/>
            <person name="Wolfe K.H."/>
            <person name="Lopes M.R."/>
            <person name="Hittinger C.T."/>
            <person name="Goker M."/>
            <person name="Salamov A."/>
            <person name="Wisecaver J."/>
            <person name="Long T.M."/>
            <person name="Aerts A.L."/>
            <person name="Barry K."/>
            <person name="Choi C."/>
            <person name="Clum A."/>
            <person name="Coughlan A.Y."/>
            <person name="Deshpande S."/>
            <person name="Douglass A.P."/>
            <person name="Hanson S.J."/>
            <person name="Klenk H.-P."/>
            <person name="Labutti K."/>
            <person name="Lapidus A."/>
            <person name="Lindquist E."/>
            <person name="Lipzen A."/>
            <person name="Meier-Kolthoff J.P."/>
            <person name="Ohm R.A."/>
            <person name="Otillar R.P."/>
            <person name="Pangilinan J."/>
            <person name="Peng Y."/>
            <person name="Rokas A."/>
            <person name="Rosa C.A."/>
            <person name="Scheuner C."/>
            <person name="Sibirny A.A."/>
            <person name="Slot J.C."/>
            <person name="Stielow J.B."/>
            <person name="Sun H."/>
            <person name="Kurtzman C.P."/>
            <person name="Blackwell M."/>
            <person name="Grigoriev I.V."/>
            <person name="Jeffries T.W."/>
        </authorList>
    </citation>
    <scope>NUCLEOTIDE SEQUENCE [LARGE SCALE GENOMIC DNA]</scope>
    <source>
        <strain evidence="9">DSM 1968</strain>
    </source>
</reference>
<comment type="subcellular location">
    <subcellularLocation>
        <location evidence="1">Endoplasmic reticulum membrane</location>
        <topology evidence="1">Multi-pass membrane protein</topology>
    </subcellularLocation>
</comment>
<feature type="transmembrane region" description="Helical" evidence="7">
    <location>
        <begin position="317"/>
        <end position="340"/>
    </location>
</feature>
<sequence length="344" mass="40256">MSRLMKRTSSNLDDDYRKIKLVPIGISESVNTLTSPELFSYFGSNEELAKENQANIEFYKQFRKKPTLLNELGEEYLDDDLINKRKFFQEKFIKDDNNVKFYSLFLIKFIIKLVILSMMGNFFYLISKNVKMMDESFINVNGINEGNKNINLTYKPFLIISKFFKKIPFIEKHLPNYILSSFEGILLGINQPIFDLIFPNSFSISIFKLINKETKSDYEKENANDSKNYVSISSILRTSTAFLGISFALRKLDWKSFEENNNLFILFNLFIWLLLDSTISGFISSTLLSVLTTIFVFIFDSDLHESILKQEYNQYSIALWIGSFFFCGLILFGKVGRFLFIHYY</sequence>
<evidence type="ECO:0000256" key="4">
    <source>
        <dbReference type="ARBA" id="ARBA00022824"/>
    </source>
</evidence>
<keyword evidence="5 7" id="KW-1133">Transmembrane helix</keyword>
<dbReference type="Pfam" id="PF07281">
    <property type="entry name" value="INSIG"/>
    <property type="match status" value="1"/>
</dbReference>
<dbReference type="FunCoup" id="A0A1D2VJT5">
    <property type="interactions" value="47"/>
</dbReference>
<feature type="transmembrane region" description="Helical" evidence="7">
    <location>
        <begin position="269"/>
        <end position="297"/>
    </location>
</feature>
<dbReference type="InterPro" id="IPR025929">
    <property type="entry name" value="INSIG_fam"/>
</dbReference>
<dbReference type="GO" id="GO:0016126">
    <property type="term" value="P:sterol biosynthetic process"/>
    <property type="evidence" value="ECO:0007669"/>
    <property type="project" value="TreeGrafter"/>
</dbReference>
<keyword evidence="9" id="KW-1185">Reference proteome</keyword>
<gene>
    <name evidence="8" type="ORF">ASCRUDRAFT_69597</name>
</gene>
<organism evidence="8 9">
    <name type="scientific">Ascoidea rubescens DSM 1968</name>
    <dbReference type="NCBI Taxonomy" id="1344418"/>
    <lineage>
        <taxon>Eukaryota</taxon>
        <taxon>Fungi</taxon>
        <taxon>Dikarya</taxon>
        <taxon>Ascomycota</taxon>
        <taxon>Saccharomycotina</taxon>
        <taxon>Saccharomycetes</taxon>
        <taxon>Ascoideaceae</taxon>
        <taxon>Ascoidea</taxon>
    </lineage>
</organism>
<dbReference type="RefSeq" id="XP_020048179.1">
    <property type="nucleotide sequence ID" value="XM_020191687.1"/>
</dbReference>
<dbReference type="AlphaFoldDB" id="A0A1D2VJT5"/>
<evidence type="ECO:0000256" key="3">
    <source>
        <dbReference type="ARBA" id="ARBA00022692"/>
    </source>
</evidence>
<dbReference type="GeneID" id="30965323"/>
<dbReference type="OrthoDB" id="205546at2759"/>
<proteinExistence type="inferred from homology"/>
<evidence type="ECO:0000256" key="5">
    <source>
        <dbReference type="ARBA" id="ARBA00022989"/>
    </source>
</evidence>
<feature type="transmembrane region" description="Helical" evidence="7">
    <location>
        <begin position="101"/>
        <end position="126"/>
    </location>
</feature>
<keyword evidence="3 7" id="KW-0812">Transmembrane</keyword>
<dbReference type="STRING" id="1344418.A0A1D2VJT5"/>
<comment type="similarity">
    <text evidence="2">Belongs to the INSIG family.</text>
</comment>
<dbReference type="Proteomes" id="UP000095038">
    <property type="component" value="Unassembled WGS sequence"/>
</dbReference>
<evidence type="ECO:0000256" key="7">
    <source>
        <dbReference type="SAM" id="Phobius"/>
    </source>
</evidence>
<evidence type="ECO:0000256" key="6">
    <source>
        <dbReference type="ARBA" id="ARBA00023136"/>
    </source>
</evidence>
<evidence type="ECO:0000313" key="8">
    <source>
        <dbReference type="EMBL" id="ODV61872.1"/>
    </source>
</evidence>
<accession>A0A1D2VJT5</accession>
<dbReference type="EMBL" id="KV454478">
    <property type="protein sequence ID" value="ODV61872.1"/>
    <property type="molecule type" value="Genomic_DNA"/>
</dbReference>
<evidence type="ECO:0000313" key="9">
    <source>
        <dbReference type="Proteomes" id="UP000095038"/>
    </source>
</evidence>
<dbReference type="PANTHER" id="PTHR15301:SF3">
    <property type="entry name" value="PROTEIN NSG1-RELATED"/>
    <property type="match status" value="1"/>
</dbReference>
<keyword evidence="4" id="KW-0256">Endoplasmic reticulum</keyword>
<protein>
    <submittedName>
        <fullName evidence="8">Uncharacterized protein</fullName>
    </submittedName>
</protein>
<evidence type="ECO:0000256" key="2">
    <source>
        <dbReference type="ARBA" id="ARBA00007475"/>
    </source>
</evidence>
<dbReference type="InParanoid" id="A0A1D2VJT5"/>
<keyword evidence="6 7" id="KW-0472">Membrane</keyword>